<dbReference type="Proteomes" id="UP000003529">
    <property type="component" value="Unassembled WGS sequence"/>
</dbReference>
<evidence type="ECO:0000313" key="2">
    <source>
        <dbReference type="EMBL" id="EEP65908.1"/>
    </source>
</evidence>
<comment type="caution">
    <text evidence="2">The sequence shown here is derived from an EMBL/GenBank/DDBJ whole genome shotgun (WGS) entry which is preliminary data.</text>
</comment>
<name>C4FP88_9FIRM</name>
<dbReference type="EMBL" id="ACIK02000007">
    <property type="protein sequence ID" value="EEP65908.1"/>
    <property type="molecule type" value="Genomic_DNA"/>
</dbReference>
<keyword evidence="3" id="KW-1185">Reference proteome</keyword>
<feature type="domain" description="Phage head morphogenesis" evidence="1">
    <location>
        <begin position="197"/>
        <end position="303"/>
    </location>
</feature>
<dbReference type="Pfam" id="PF04233">
    <property type="entry name" value="Phage_Mu_F"/>
    <property type="match status" value="1"/>
</dbReference>
<dbReference type="InterPro" id="IPR006528">
    <property type="entry name" value="Phage_head_morphogenesis_dom"/>
</dbReference>
<gene>
    <name evidence="2" type="ORF">VEIDISOL_00712</name>
</gene>
<evidence type="ECO:0000313" key="3">
    <source>
        <dbReference type="Proteomes" id="UP000003529"/>
    </source>
</evidence>
<sequence>MANDYWEKRYERLLDESFQKANLTDAEIKANYARALRRLEKAINDWYRRFATENGLQLAEARKLLNAYEMKAFKMDLAEFKAEAKKLGVSEEHQQMLSNASIRERLSREQMLYINVVHELEILAQKQSISLNDLLKDVYQSSAYKSAYTVQTQRGEYSPINTIDSKRVDSVVHSQWASDGKDFSSRIWGDTSKLVANLQNDFTQALIIGQGADTMADNLHKRMKTSYSNAKRLIETETARVHEQGFLDSMKDLDVEELEILATLDSHTSSICRHMDRKRVRVVDAKPGVTVPPFHCYCRSTTIPYIPGLEGTRTGRSQNDKSTDFDGAITYEEWEKEYIN</sequence>
<accession>C4FP88</accession>
<dbReference type="eggNOG" id="COG2369">
    <property type="taxonomic scope" value="Bacteria"/>
</dbReference>
<organism evidence="2 3">
    <name type="scientific">Veillonella dispar ATCC 17748</name>
    <dbReference type="NCBI Taxonomy" id="546273"/>
    <lineage>
        <taxon>Bacteria</taxon>
        <taxon>Bacillati</taxon>
        <taxon>Bacillota</taxon>
        <taxon>Negativicutes</taxon>
        <taxon>Veillonellales</taxon>
        <taxon>Veillonellaceae</taxon>
        <taxon>Veillonella</taxon>
    </lineage>
</organism>
<dbReference type="OrthoDB" id="9765386at2"/>
<evidence type="ECO:0000259" key="1">
    <source>
        <dbReference type="Pfam" id="PF04233"/>
    </source>
</evidence>
<reference evidence="2" key="1">
    <citation type="submission" date="2009-04" db="EMBL/GenBank/DDBJ databases">
        <authorList>
            <person name="Weinstock G."/>
            <person name="Sodergren E."/>
            <person name="Clifton S."/>
            <person name="Fulton L."/>
            <person name="Fulton B."/>
            <person name="Courtney L."/>
            <person name="Fronick C."/>
            <person name="Harrison M."/>
            <person name="Strong C."/>
            <person name="Farmer C."/>
            <person name="Delahaunty K."/>
            <person name="Markovic C."/>
            <person name="Hall O."/>
            <person name="Minx P."/>
            <person name="Tomlinson C."/>
            <person name="Mitreva M."/>
            <person name="Nelson J."/>
            <person name="Hou S."/>
            <person name="Wollam A."/>
            <person name="Pepin K.H."/>
            <person name="Johnson M."/>
            <person name="Bhonagiri V."/>
            <person name="Nash W.E."/>
            <person name="Warren W."/>
            <person name="Chinwalla A."/>
            <person name="Mardis E.R."/>
            <person name="Wilson R.K."/>
        </authorList>
    </citation>
    <scope>NUCLEOTIDE SEQUENCE [LARGE SCALE GENOMIC DNA]</scope>
    <source>
        <strain evidence="2">ATCC 17748</strain>
    </source>
</reference>
<dbReference type="HOGENOM" id="CLU_017434_0_1_9"/>
<proteinExistence type="predicted"/>
<dbReference type="RefSeq" id="WP_005385905.1">
    <property type="nucleotide sequence ID" value="NZ_GG667604.1"/>
</dbReference>
<dbReference type="NCBIfam" id="TIGR01641">
    <property type="entry name" value="phageSPP1_gp7"/>
    <property type="match status" value="1"/>
</dbReference>
<protein>
    <submittedName>
        <fullName evidence="2">Phage protein F-like protein</fullName>
    </submittedName>
</protein>
<dbReference type="AlphaFoldDB" id="C4FP88"/>